<name>A0ABM8GEN8_9MICO</name>
<dbReference type="EMBL" id="AP027731">
    <property type="protein sequence ID" value="BDZ46765.1"/>
    <property type="molecule type" value="Genomic_DNA"/>
</dbReference>
<evidence type="ECO:0000313" key="3">
    <source>
        <dbReference type="Proteomes" id="UP001321498"/>
    </source>
</evidence>
<dbReference type="Proteomes" id="UP001321498">
    <property type="component" value="Chromosome"/>
</dbReference>
<accession>A0ABM8GEN8</accession>
<proteinExistence type="predicted"/>
<reference evidence="3" key="1">
    <citation type="journal article" date="2019" name="Int. J. Syst. Evol. Microbiol.">
        <title>The Global Catalogue of Microorganisms (GCM) 10K type strain sequencing project: providing services to taxonomists for standard genome sequencing and annotation.</title>
        <authorList>
            <consortium name="The Broad Institute Genomics Platform"/>
            <consortium name="The Broad Institute Genome Sequencing Center for Infectious Disease"/>
            <person name="Wu L."/>
            <person name="Ma J."/>
        </authorList>
    </citation>
    <scope>NUCLEOTIDE SEQUENCE [LARGE SCALE GENOMIC DNA]</scope>
    <source>
        <strain evidence="3">NBRC 108725</strain>
    </source>
</reference>
<dbReference type="InterPro" id="IPR027417">
    <property type="entry name" value="P-loop_NTPase"/>
</dbReference>
<gene>
    <name evidence="2" type="ORF">GCM10025866_26740</name>
</gene>
<feature type="domain" description="Dynamin N-terminal" evidence="1">
    <location>
        <begin position="41"/>
        <end position="199"/>
    </location>
</feature>
<dbReference type="RefSeq" id="WP_350226658.1">
    <property type="nucleotide sequence ID" value="NZ_AP027731.1"/>
</dbReference>
<sequence length="381" mass="41245">MADLVGLIEQGIELARVAARPDLQHRLEQTRERLRDPDIRVIVVGEFKQGKSQLINALVGSPVCPVDDDIATSVPTVVRYGEQPSAVVVAPRPGTGGAEGEPVLERRPLALDELVDAVSEKGNPGNAKGLVAAEVFLPRKVLSGGLAVVDSPGVGGLESAHSLTTLTALPTADAMLLVSDASQEYTEPELQFLRQALRMCPNVAAVLTKTDLYPAWREIQSIDRGHLDSVTPGIPMFPVSSELRLQAGRFGDAELNTESGFPDLVAYLRRRILGEAEAVQRRSVAADLRSVTEHLALALQAELSALVNPDGTPQVVAELEAARERTDELRRRSSRWQVTLNDGVSDLISDMEHDLRDRMRSIQRDADEAIDGETRARSGIS</sequence>
<dbReference type="InterPro" id="IPR045063">
    <property type="entry name" value="Dynamin_N"/>
</dbReference>
<dbReference type="InterPro" id="IPR051943">
    <property type="entry name" value="TRAFAC_Dynamin-like_GTPase"/>
</dbReference>
<dbReference type="PANTHER" id="PTHR43681:SF1">
    <property type="entry name" value="SARCALUMENIN"/>
    <property type="match status" value="1"/>
</dbReference>
<keyword evidence="3" id="KW-1185">Reference proteome</keyword>
<dbReference type="Gene3D" id="3.40.50.300">
    <property type="entry name" value="P-loop containing nucleotide triphosphate hydrolases"/>
    <property type="match status" value="1"/>
</dbReference>
<protein>
    <recommendedName>
        <fullName evidence="1">Dynamin N-terminal domain-containing protein</fullName>
    </recommendedName>
</protein>
<dbReference type="SUPFAM" id="SSF52540">
    <property type="entry name" value="P-loop containing nucleoside triphosphate hydrolases"/>
    <property type="match status" value="1"/>
</dbReference>
<evidence type="ECO:0000259" key="1">
    <source>
        <dbReference type="Pfam" id="PF00350"/>
    </source>
</evidence>
<organism evidence="2 3">
    <name type="scientific">Naasia aerilata</name>
    <dbReference type="NCBI Taxonomy" id="1162966"/>
    <lineage>
        <taxon>Bacteria</taxon>
        <taxon>Bacillati</taxon>
        <taxon>Actinomycetota</taxon>
        <taxon>Actinomycetes</taxon>
        <taxon>Micrococcales</taxon>
        <taxon>Microbacteriaceae</taxon>
        <taxon>Naasia</taxon>
    </lineage>
</organism>
<dbReference type="PANTHER" id="PTHR43681">
    <property type="entry name" value="TRANSMEMBRANE GTPASE FZO"/>
    <property type="match status" value="1"/>
</dbReference>
<evidence type="ECO:0000313" key="2">
    <source>
        <dbReference type="EMBL" id="BDZ46765.1"/>
    </source>
</evidence>
<dbReference type="Pfam" id="PF00350">
    <property type="entry name" value="Dynamin_N"/>
    <property type="match status" value="1"/>
</dbReference>